<feature type="region of interest" description="Disordered" evidence="1">
    <location>
        <begin position="117"/>
        <end position="144"/>
    </location>
</feature>
<keyword evidence="3" id="KW-1185">Reference proteome</keyword>
<dbReference type="OrthoDB" id="10483874at2759"/>
<name>A0A0D7BUJ5_9AGAR</name>
<evidence type="ECO:0000313" key="3">
    <source>
        <dbReference type="Proteomes" id="UP000054007"/>
    </source>
</evidence>
<dbReference type="EMBL" id="KN880432">
    <property type="protein sequence ID" value="KIY74173.1"/>
    <property type="molecule type" value="Genomic_DNA"/>
</dbReference>
<reference evidence="2 3" key="1">
    <citation type="journal article" date="2015" name="Fungal Genet. Biol.">
        <title>Evolution of novel wood decay mechanisms in Agaricales revealed by the genome sequences of Fistulina hepatica and Cylindrobasidium torrendii.</title>
        <authorList>
            <person name="Floudas D."/>
            <person name="Held B.W."/>
            <person name="Riley R."/>
            <person name="Nagy L.G."/>
            <person name="Koehler G."/>
            <person name="Ransdell A.S."/>
            <person name="Younus H."/>
            <person name="Chow J."/>
            <person name="Chiniquy J."/>
            <person name="Lipzen A."/>
            <person name="Tritt A."/>
            <person name="Sun H."/>
            <person name="Haridas S."/>
            <person name="LaButti K."/>
            <person name="Ohm R.A."/>
            <person name="Kues U."/>
            <person name="Blanchette R.A."/>
            <person name="Grigoriev I.V."/>
            <person name="Minto R.E."/>
            <person name="Hibbett D.S."/>
        </authorList>
    </citation>
    <scope>NUCLEOTIDE SEQUENCE [LARGE SCALE GENOMIC DNA]</scope>
    <source>
        <strain evidence="2 3">FP15055 ss-10</strain>
    </source>
</reference>
<sequence length="144" mass="15878">MSLMLSGYIVPAPDLLAIVRACALTASDNVDALVPAMNAYLAGKDGVPLLRRIQPQGLILLPTRAITGMRFKFEQEDRDLDVKRAFLDTIPDPRICEKLDSQMKFVTVPNPFGCLSGSKARADTNPPSRHVQLARTSKKRDRSD</sequence>
<organism evidence="2 3">
    <name type="scientific">Cylindrobasidium torrendii FP15055 ss-10</name>
    <dbReference type="NCBI Taxonomy" id="1314674"/>
    <lineage>
        <taxon>Eukaryota</taxon>
        <taxon>Fungi</taxon>
        <taxon>Dikarya</taxon>
        <taxon>Basidiomycota</taxon>
        <taxon>Agaricomycotina</taxon>
        <taxon>Agaricomycetes</taxon>
        <taxon>Agaricomycetidae</taxon>
        <taxon>Agaricales</taxon>
        <taxon>Marasmiineae</taxon>
        <taxon>Physalacriaceae</taxon>
        <taxon>Cylindrobasidium</taxon>
    </lineage>
</organism>
<evidence type="ECO:0000313" key="2">
    <source>
        <dbReference type="EMBL" id="KIY74173.1"/>
    </source>
</evidence>
<dbReference type="AlphaFoldDB" id="A0A0D7BUJ5"/>
<protein>
    <submittedName>
        <fullName evidence="2">Uncharacterized protein</fullName>
    </submittedName>
</protein>
<evidence type="ECO:0000256" key="1">
    <source>
        <dbReference type="SAM" id="MobiDB-lite"/>
    </source>
</evidence>
<proteinExistence type="predicted"/>
<accession>A0A0D7BUJ5</accession>
<gene>
    <name evidence="2" type="ORF">CYLTODRAFT_448368</name>
</gene>
<dbReference type="Proteomes" id="UP000054007">
    <property type="component" value="Unassembled WGS sequence"/>
</dbReference>